<name>A0A934J0Q9_9HYPH</name>
<comment type="caution">
    <text evidence="1">The sequence shown here is derived from an EMBL/GenBank/DDBJ whole genome shotgun (WGS) entry which is preliminary data.</text>
</comment>
<dbReference type="AlphaFoldDB" id="A0A934J0Q9"/>
<evidence type="ECO:0000313" key="1">
    <source>
        <dbReference type="EMBL" id="MBJ3786670.1"/>
    </source>
</evidence>
<dbReference type="Proteomes" id="UP000602124">
    <property type="component" value="Unassembled WGS sequence"/>
</dbReference>
<organism evidence="1 2">
    <name type="scientific">Devosia sediminis</name>
    <dbReference type="NCBI Taxonomy" id="2798801"/>
    <lineage>
        <taxon>Bacteria</taxon>
        <taxon>Pseudomonadati</taxon>
        <taxon>Pseudomonadota</taxon>
        <taxon>Alphaproteobacteria</taxon>
        <taxon>Hyphomicrobiales</taxon>
        <taxon>Devosiaceae</taxon>
        <taxon>Devosia</taxon>
    </lineage>
</organism>
<gene>
    <name evidence="1" type="ORF">JEQ47_18230</name>
</gene>
<accession>A0A934J0Q9</accession>
<dbReference type="GO" id="GO:0020037">
    <property type="term" value="F:heme binding"/>
    <property type="evidence" value="ECO:0007669"/>
    <property type="project" value="InterPro"/>
</dbReference>
<evidence type="ECO:0000313" key="2">
    <source>
        <dbReference type="Proteomes" id="UP000602124"/>
    </source>
</evidence>
<dbReference type="InterPro" id="IPR020835">
    <property type="entry name" value="Catalase_sf"/>
</dbReference>
<proteinExistence type="predicted"/>
<dbReference type="Gene3D" id="2.40.180.10">
    <property type="entry name" value="Catalase core domain"/>
    <property type="match status" value="1"/>
</dbReference>
<dbReference type="CDD" id="cd08152">
    <property type="entry name" value="y4iL_like"/>
    <property type="match status" value="1"/>
</dbReference>
<dbReference type="PANTHER" id="PTHR36195:SF4">
    <property type="entry name" value="DOMAIN PROTEIN, PUTATIVE (AFU_ORTHOLOGUE AFUA_5G01990)-RELATED"/>
    <property type="match status" value="1"/>
</dbReference>
<keyword evidence="2" id="KW-1185">Reference proteome</keyword>
<sequence length="367" mass="39446">MPPRSPQIYSPELEVIEPDEAQLARELAETMLSISRKVHEDSGHAERSVHAKSHGLLTARLDVLPDLPEALAQGLFARPASHDCILRFSTIPGDILPDTVSTPRGVAIKVLDVGGARLPGSEDDSVQDFILVNGKQFSAPNARAFLANLKLLASTTDKAEGLKVVLSGALRGLEKAVEAVGGQSAVLKALGGEPERHILGESYFSQLALRHGKYIAKLALVPVSDNLKALTGELVDIGHDDDAIRSAVENFFARETGVWELQAQLCSDIATMPIEDAAAQWDEAISPFTSVASITARPQPAWSPGRSQAVDERMGFSPWHGIEDHRPLGSIMRLRRLAYAEAQRFRARANGVEVASSPSLADIPGEA</sequence>
<dbReference type="EMBL" id="JAEKMH010000004">
    <property type="protein sequence ID" value="MBJ3786670.1"/>
    <property type="molecule type" value="Genomic_DNA"/>
</dbReference>
<dbReference type="SUPFAM" id="SSF56634">
    <property type="entry name" value="Heme-dependent catalase-like"/>
    <property type="match status" value="1"/>
</dbReference>
<protein>
    <submittedName>
        <fullName evidence="1">Catalase family protein</fullName>
    </submittedName>
</protein>
<dbReference type="PANTHER" id="PTHR36195">
    <property type="entry name" value="DOMAIN PROTEIN, PUTATIVE (AFU_ORTHOLOGUE AFUA_5G01990)-RELATED-RELATED"/>
    <property type="match status" value="1"/>
</dbReference>
<reference evidence="1" key="1">
    <citation type="submission" date="2020-12" db="EMBL/GenBank/DDBJ databases">
        <title>Devosia sp. MSA67 isolated from Mo River.</title>
        <authorList>
            <person name="Ma F."/>
            <person name="Zi Z."/>
        </authorList>
    </citation>
    <scope>NUCLEOTIDE SEQUENCE</scope>
    <source>
        <strain evidence="1">MSA67</strain>
    </source>
</reference>